<dbReference type="GO" id="GO:0006352">
    <property type="term" value="P:DNA-templated transcription initiation"/>
    <property type="evidence" value="ECO:0007669"/>
    <property type="project" value="InterPro"/>
</dbReference>
<gene>
    <name evidence="7" type="ORF">HNR73_004228</name>
</gene>
<name>A0A841FWK7_9ACTN</name>
<dbReference type="Pfam" id="PF08281">
    <property type="entry name" value="Sigma70_r4_2"/>
    <property type="match status" value="1"/>
</dbReference>
<feature type="compositionally biased region" description="Basic and acidic residues" evidence="5">
    <location>
        <begin position="110"/>
        <end position="120"/>
    </location>
</feature>
<comment type="caution">
    <text evidence="7">The sequence shown here is derived from an EMBL/GenBank/DDBJ whole genome shotgun (WGS) entry which is preliminary data.</text>
</comment>
<evidence type="ECO:0000256" key="1">
    <source>
        <dbReference type="ARBA" id="ARBA00010641"/>
    </source>
</evidence>
<feature type="compositionally biased region" description="Basic residues" evidence="5">
    <location>
        <begin position="67"/>
        <end position="93"/>
    </location>
</feature>
<dbReference type="CDD" id="cd06171">
    <property type="entry name" value="Sigma70_r4"/>
    <property type="match status" value="1"/>
</dbReference>
<evidence type="ECO:0000256" key="4">
    <source>
        <dbReference type="ARBA" id="ARBA00023163"/>
    </source>
</evidence>
<comment type="similarity">
    <text evidence="1">Belongs to the sigma-70 factor family. ECF subfamily.</text>
</comment>
<accession>A0A841FWK7</accession>
<feature type="compositionally biased region" description="Low complexity" evidence="5">
    <location>
        <begin position="125"/>
        <end position="144"/>
    </location>
</feature>
<evidence type="ECO:0000313" key="7">
    <source>
        <dbReference type="EMBL" id="MBB6036360.1"/>
    </source>
</evidence>
<evidence type="ECO:0000256" key="2">
    <source>
        <dbReference type="ARBA" id="ARBA00023015"/>
    </source>
</evidence>
<dbReference type="GO" id="GO:0016987">
    <property type="term" value="F:sigma factor activity"/>
    <property type="evidence" value="ECO:0007669"/>
    <property type="project" value="UniProtKB-KW"/>
</dbReference>
<evidence type="ECO:0000313" key="8">
    <source>
        <dbReference type="Proteomes" id="UP000548476"/>
    </source>
</evidence>
<dbReference type="InterPro" id="IPR036388">
    <property type="entry name" value="WH-like_DNA-bd_sf"/>
</dbReference>
<keyword evidence="4" id="KW-0804">Transcription</keyword>
<keyword evidence="2" id="KW-0805">Transcription regulation</keyword>
<sequence>MFRLPKRQRAAVALRYLEDLPVEQTAHILNCSTGAVKSLTARGLDTRRARRPRPPTPAGQARGPRWGNHRGRRRDRRGRRGPPRGLRRRRRARALGLGLRRTAELPASRTRPEHAVLLDRRRSRSTTSSRSTRPGSTCSCSTTPMAATPTIST</sequence>
<dbReference type="AlphaFoldDB" id="A0A841FWK7"/>
<dbReference type="Proteomes" id="UP000548476">
    <property type="component" value="Unassembled WGS sequence"/>
</dbReference>
<organism evidence="7 8">
    <name type="scientific">Phytomonospora endophytica</name>
    <dbReference type="NCBI Taxonomy" id="714109"/>
    <lineage>
        <taxon>Bacteria</taxon>
        <taxon>Bacillati</taxon>
        <taxon>Actinomycetota</taxon>
        <taxon>Actinomycetes</taxon>
        <taxon>Micromonosporales</taxon>
        <taxon>Micromonosporaceae</taxon>
        <taxon>Phytomonospora</taxon>
    </lineage>
</organism>
<dbReference type="Gene3D" id="1.10.10.10">
    <property type="entry name" value="Winged helix-like DNA-binding domain superfamily/Winged helix DNA-binding domain"/>
    <property type="match status" value="1"/>
</dbReference>
<reference evidence="7 8" key="1">
    <citation type="submission" date="2020-08" db="EMBL/GenBank/DDBJ databases">
        <title>Genomic Encyclopedia of Type Strains, Phase IV (KMG-IV): sequencing the most valuable type-strain genomes for metagenomic binning, comparative biology and taxonomic classification.</title>
        <authorList>
            <person name="Goeker M."/>
        </authorList>
    </citation>
    <scope>NUCLEOTIDE SEQUENCE [LARGE SCALE GENOMIC DNA]</scope>
    <source>
        <strain evidence="7 8">YIM 65646</strain>
    </source>
</reference>
<feature type="domain" description="RNA polymerase sigma factor 70 region 4 type 2" evidence="6">
    <location>
        <begin position="3"/>
        <end position="44"/>
    </location>
</feature>
<evidence type="ECO:0000259" key="6">
    <source>
        <dbReference type="Pfam" id="PF08281"/>
    </source>
</evidence>
<feature type="region of interest" description="Disordered" evidence="5">
    <location>
        <begin position="39"/>
        <end position="153"/>
    </location>
</feature>
<dbReference type="InterPro" id="IPR013324">
    <property type="entry name" value="RNA_pol_sigma_r3/r4-like"/>
</dbReference>
<keyword evidence="8" id="KW-1185">Reference proteome</keyword>
<dbReference type="InterPro" id="IPR013249">
    <property type="entry name" value="RNA_pol_sigma70_r4_t2"/>
</dbReference>
<protein>
    <recommendedName>
        <fullName evidence="6">RNA polymerase sigma factor 70 region 4 type 2 domain-containing protein</fullName>
    </recommendedName>
</protein>
<evidence type="ECO:0000256" key="3">
    <source>
        <dbReference type="ARBA" id="ARBA00023082"/>
    </source>
</evidence>
<evidence type="ECO:0000256" key="5">
    <source>
        <dbReference type="SAM" id="MobiDB-lite"/>
    </source>
</evidence>
<dbReference type="EMBL" id="JACHGT010000008">
    <property type="protein sequence ID" value="MBB6036360.1"/>
    <property type="molecule type" value="Genomic_DNA"/>
</dbReference>
<dbReference type="SUPFAM" id="SSF88659">
    <property type="entry name" value="Sigma3 and sigma4 domains of RNA polymerase sigma factors"/>
    <property type="match status" value="1"/>
</dbReference>
<keyword evidence="3" id="KW-0731">Sigma factor</keyword>
<proteinExistence type="inferred from homology"/>
<dbReference type="GO" id="GO:0003677">
    <property type="term" value="F:DNA binding"/>
    <property type="evidence" value="ECO:0007669"/>
    <property type="project" value="InterPro"/>
</dbReference>